<keyword evidence="8" id="KW-1185">Reference proteome</keyword>
<evidence type="ECO:0000256" key="4">
    <source>
        <dbReference type="ARBA" id="ARBA00023125"/>
    </source>
</evidence>
<dbReference type="Pfam" id="PF05485">
    <property type="entry name" value="THAP"/>
    <property type="match status" value="1"/>
</dbReference>
<keyword evidence="2 5" id="KW-0863">Zinc-finger</keyword>
<gene>
    <name evidence="7" type="ORF">ACAOBT_LOCUS29985</name>
</gene>
<organism evidence="7 8">
    <name type="scientific">Acanthoscelides obtectus</name>
    <name type="common">Bean weevil</name>
    <name type="synonym">Bruchus obtectus</name>
    <dbReference type="NCBI Taxonomy" id="200917"/>
    <lineage>
        <taxon>Eukaryota</taxon>
        <taxon>Metazoa</taxon>
        <taxon>Ecdysozoa</taxon>
        <taxon>Arthropoda</taxon>
        <taxon>Hexapoda</taxon>
        <taxon>Insecta</taxon>
        <taxon>Pterygota</taxon>
        <taxon>Neoptera</taxon>
        <taxon>Endopterygota</taxon>
        <taxon>Coleoptera</taxon>
        <taxon>Polyphaga</taxon>
        <taxon>Cucujiformia</taxon>
        <taxon>Chrysomeloidea</taxon>
        <taxon>Chrysomelidae</taxon>
        <taxon>Bruchinae</taxon>
        <taxon>Bruchini</taxon>
        <taxon>Acanthoscelides</taxon>
    </lineage>
</organism>
<evidence type="ECO:0000313" key="7">
    <source>
        <dbReference type="EMBL" id="CAH2008050.1"/>
    </source>
</evidence>
<evidence type="ECO:0000256" key="5">
    <source>
        <dbReference type="PROSITE-ProRule" id="PRU00309"/>
    </source>
</evidence>
<keyword evidence="3" id="KW-0862">Zinc</keyword>
<dbReference type="PROSITE" id="PS50950">
    <property type="entry name" value="ZF_THAP"/>
    <property type="match status" value="1"/>
</dbReference>
<name>A0A9P0M3H2_ACAOB</name>
<keyword evidence="1" id="KW-0479">Metal-binding</keyword>
<protein>
    <recommendedName>
        <fullName evidence="6">THAP-type domain-containing protein</fullName>
    </recommendedName>
</protein>
<dbReference type="AlphaFoldDB" id="A0A9P0M3H2"/>
<accession>A0A9P0M3H2</accession>
<feature type="domain" description="THAP-type" evidence="6">
    <location>
        <begin position="1"/>
        <end position="65"/>
    </location>
</feature>
<evidence type="ECO:0000256" key="3">
    <source>
        <dbReference type="ARBA" id="ARBA00022833"/>
    </source>
</evidence>
<evidence type="ECO:0000259" key="6">
    <source>
        <dbReference type="PROSITE" id="PS50950"/>
    </source>
</evidence>
<keyword evidence="4 5" id="KW-0238">DNA-binding</keyword>
<evidence type="ECO:0000313" key="8">
    <source>
        <dbReference type="Proteomes" id="UP001152888"/>
    </source>
</evidence>
<dbReference type="OrthoDB" id="5982876at2759"/>
<dbReference type="GO" id="GO:0003677">
    <property type="term" value="F:DNA binding"/>
    <property type="evidence" value="ECO:0007669"/>
    <property type="project" value="UniProtKB-UniRule"/>
</dbReference>
<proteinExistence type="predicted"/>
<evidence type="ECO:0000256" key="2">
    <source>
        <dbReference type="ARBA" id="ARBA00022771"/>
    </source>
</evidence>
<comment type="caution">
    <text evidence="7">The sequence shown here is derived from an EMBL/GenBank/DDBJ whole genome shotgun (WGS) entry which is preliminary data.</text>
</comment>
<reference evidence="7" key="1">
    <citation type="submission" date="2022-03" db="EMBL/GenBank/DDBJ databases">
        <authorList>
            <person name="Sayadi A."/>
        </authorList>
    </citation>
    <scope>NUCLEOTIDE SEQUENCE</scope>
</reference>
<dbReference type="InterPro" id="IPR006612">
    <property type="entry name" value="THAP_Znf"/>
</dbReference>
<evidence type="ECO:0000256" key="1">
    <source>
        <dbReference type="ARBA" id="ARBA00022723"/>
    </source>
</evidence>
<dbReference type="EMBL" id="CAKOFQ010007781">
    <property type="protein sequence ID" value="CAH2008050.1"/>
    <property type="molecule type" value="Genomic_DNA"/>
</dbReference>
<dbReference type="InterPro" id="IPR038441">
    <property type="entry name" value="THAP_Znf_sf"/>
</dbReference>
<dbReference type="Proteomes" id="UP001152888">
    <property type="component" value="Unassembled WGS sequence"/>
</dbReference>
<dbReference type="GO" id="GO:0008270">
    <property type="term" value="F:zinc ion binding"/>
    <property type="evidence" value="ECO:0007669"/>
    <property type="project" value="UniProtKB-KW"/>
</dbReference>
<dbReference type="Gene3D" id="6.20.210.20">
    <property type="entry name" value="THAP domain"/>
    <property type="match status" value="1"/>
</dbReference>
<sequence length="65" mass="7356">MVQSCYVCKINSKNPESVDISFHRLPAVPVKRLIWMSLLGIDSQTILPIGIRVCSKHFRKTTVTV</sequence>
<dbReference type="SUPFAM" id="SSF57716">
    <property type="entry name" value="Glucocorticoid receptor-like (DNA-binding domain)"/>
    <property type="match status" value="1"/>
</dbReference>